<organism evidence="3 4">
    <name type="scientific">Rosa chinensis</name>
    <name type="common">China rose</name>
    <dbReference type="NCBI Taxonomy" id="74649"/>
    <lineage>
        <taxon>Eukaryota</taxon>
        <taxon>Viridiplantae</taxon>
        <taxon>Streptophyta</taxon>
        <taxon>Embryophyta</taxon>
        <taxon>Tracheophyta</taxon>
        <taxon>Spermatophyta</taxon>
        <taxon>Magnoliopsida</taxon>
        <taxon>eudicotyledons</taxon>
        <taxon>Gunneridae</taxon>
        <taxon>Pentapetalae</taxon>
        <taxon>rosids</taxon>
        <taxon>fabids</taxon>
        <taxon>Rosales</taxon>
        <taxon>Rosaceae</taxon>
        <taxon>Rosoideae</taxon>
        <taxon>Rosoideae incertae sedis</taxon>
        <taxon>Rosa</taxon>
    </lineage>
</organism>
<evidence type="ECO:0000259" key="2">
    <source>
        <dbReference type="PROSITE" id="PS50076"/>
    </source>
</evidence>
<name>A0A2P6RDF4_ROSCH</name>
<evidence type="ECO:0000313" key="4">
    <source>
        <dbReference type="Proteomes" id="UP000238479"/>
    </source>
</evidence>
<dbReference type="EMBL" id="PDCK01000041">
    <property type="protein sequence ID" value="PRQ44462.1"/>
    <property type="molecule type" value="Genomic_DNA"/>
</dbReference>
<dbReference type="InterPro" id="IPR036869">
    <property type="entry name" value="J_dom_sf"/>
</dbReference>
<reference evidence="3 4" key="1">
    <citation type="journal article" date="2018" name="Nat. Genet.">
        <title>The Rosa genome provides new insights in the design of modern roses.</title>
        <authorList>
            <person name="Bendahmane M."/>
        </authorList>
    </citation>
    <scope>NUCLEOTIDE SEQUENCE [LARGE SCALE GENOMIC DNA]</scope>
    <source>
        <strain evidence="4">cv. Old Blush</strain>
    </source>
</reference>
<feature type="domain" description="J" evidence="2">
    <location>
        <begin position="189"/>
        <end position="250"/>
    </location>
</feature>
<dbReference type="CDD" id="cd06257">
    <property type="entry name" value="DnaJ"/>
    <property type="match status" value="1"/>
</dbReference>
<dbReference type="STRING" id="74649.A0A2P6RDF4"/>
<keyword evidence="4" id="KW-1185">Reference proteome</keyword>
<dbReference type="PANTHER" id="PTHR45376:SF1">
    <property type="entry name" value="CHAPERONE DNAJ-DOMAIN SUPERFAMILY PROTEIN-RELATED"/>
    <property type="match status" value="1"/>
</dbReference>
<feature type="compositionally biased region" description="Low complexity" evidence="1">
    <location>
        <begin position="156"/>
        <end position="169"/>
    </location>
</feature>
<dbReference type="PANTHER" id="PTHR45376">
    <property type="entry name" value="CHAPERONE DNAJ-DOMAIN SUPERFAMILY PROTEIN-RELATED"/>
    <property type="match status" value="1"/>
</dbReference>
<evidence type="ECO:0000256" key="1">
    <source>
        <dbReference type="SAM" id="MobiDB-lite"/>
    </source>
</evidence>
<sequence length="252" mass="29316">MNSAMKTALLNSKLNYSNYVRSALFHSTPVLDRKRRNNNWESFRSHNYSKRSRRIHAKQTLLRNVNDYADFLFQKWQNPYDLNEPSSNRGTSWFKKQYSAKGSKKKWGSNQGASSWGRSFEFCEDYVDVETIFQSRFGGSGFFYWSFVNEDDSQRRSSSNYSNHSGRSWSWRHRNEEQYESESDDSESDERLALGLSAAGPLKLEDVKNAYRTCALKWHPDRHQGSSKAAAEEKFKHCSAAYQSLCDKLAVN</sequence>
<dbReference type="SMART" id="SM00271">
    <property type="entry name" value="DnaJ"/>
    <property type="match status" value="1"/>
</dbReference>
<evidence type="ECO:0000313" key="3">
    <source>
        <dbReference type="EMBL" id="PRQ44462.1"/>
    </source>
</evidence>
<feature type="region of interest" description="Disordered" evidence="1">
    <location>
        <begin position="153"/>
        <end position="174"/>
    </location>
</feature>
<proteinExistence type="predicted"/>
<dbReference type="Gramene" id="PRQ44462">
    <property type="protein sequence ID" value="PRQ44462"/>
    <property type="gene ID" value="RchiOBHm_Chr3g0479541"/>
</dbReference>
<gene>
    <name evidence="3" type="ORF">RchiOBHm_Chr3g0479541</name>
</gene>
<dbReference type="OMA" id="SRRWSYE"/>
<protein>
    <submittedName>
        <fullName evidence="3">Putative DnaJ domain-containing protein</fullName>
    </submittedName>
</protein>
<dbReference type="Pfam" id="PF00226">
    <property type="entry name" value="DnaJ"/>
    <property type="match status" value="1"/>
</dbReference>
<comment type="caution">
    <text evidence="3">The sequence shown here is derived from an EMBL/GenBank/DDBJ whole genome shotgun (WGS) entry which is preliminary data.</text>
</comment>
<dbReference type="Gene3D" id="1.10.287.110">
    <property type="entry name" value="DnaJ domain"/>
    <property type="match status" value="1"/>
</dbReference>
<dbReference type="PROSITE" id="PS50076">
    <property type="entry name" value="DNAJ_2"/>
    <property type="match status" value="1"/>
</dbReference>
<dbReference type="SUPFAM" id="SSF46565">
    <property type="entry name" value="Chaperone J-domain"/>
    <property type="match status" value="1"/>
</dbReference>
<dbReference type="Proteomes" id="UP000238479">
    <property type="component" value="Chromosome 3"/>
</dbReference>
<dbReference type="AlphaFoldDB" id="A0A2P6RDF4"/>
<accession>A0A2P6RDF4</accession>
<dbReference type="InterPro" id="IPR001623">
    <property type="entry name" value="DnaJ_domain"/>
</dbReference>